<dbReference type="RefSeq" id="WP_091830599.1">
    <property type="nucleotide sequence ID" value="NZ_FNZK01000006.1"/>
</dbReference>
<evidence type="ECO:0000313" key="3">
    <source>
        <dbReference type="Proteomes" id="UP000199662"/>
    </source>
</evidence>
<sequence length="59" mass="6517">MEKKLHYRLITGKDDASFCERISALLENGYEICGSPALTFNGNDVIAAQAVILKNDPDF</sequence>
<dbReference type="EMBL" id="FNZK01000006">
    <property type="protein sequence ID" value="SEJ34604.1"/>
    <property type="molecule type" value="Genomic_DNA"/>
</dbReference>
<dbReference type="InterPro" id="IPR013619">
    <property type="entry name" value="DUF1737"/>
</dbReference>
<gene>
    <name evidence="2" type="ORF">SAMN05660742_10647</name>
</gene>
<dbReference type="AlphaFoldDB" id="A0A1H6Y3Z3"/>
<proteinExistence type="predicted"/>
<feature type="domain" description="DUF1737" evidence="1">
    <location>
        <begin position="5"/>
        <end position="52"/>
    </location>
</feature>
<dbReference type="Pfam" id="PF08410">
    <property type="entry name" value="DUF1737"/>
    <property type="match status" value="1"/>
</dbReference>
<dbReference type="STRING" id="84035.SAMN05660742_10647"/>
<keyword evidence="3" id="KW-1185">Reference proteome</keyword>
<protein>
    <recommendedName>
        <fullName evidence="1">DUF1737 domain-containing protein</fullName>
    </recommendedName>
</protein>
<evidence type="ECO:0000259" key="1">
    <source>
        <dbReference type="Pfam" id="PF08410"/>
    </source>
</evidence>
<organism evidence="2 3">
    <name type="scientific">Propionispira arboris</name>
    <dbReference type="NCBI Taxonomy" id="84035"/>
    <lineage>
        <taxon>Bacteria</taxon>
        <taxon>Bacillati</taxon>
        <taxon>Bacillota</taxon>
        <taxon>Negativicutes</taxon>
        <taxon>Selenomonadales</taxon>
        <taxon>Selenomonadaceae</taxon>
        <taxon>Propionispira</taxon>
    </lineage>
</organism>
<dbReference type="Proteomes" id="UP000199662">
    <property type="component" value="Unassembled WGS sequence"/>
</dbReference>
<evidence type="ECO:0000313" key="2">
    <source>
        <dbReference type="EMBL" id="SEJ34604.1"/>
    </source>
</evidence>
<reference evidence="2 3" key="1">
    <citation type="submission" date="2016-10" db="EMBL/GenBank/DDBJ databases">
        <authorList>
            <person name="de Groot N.N."/>
        </authorList>
    </citation>
    <scope>NUCLEOTIDE SEQUENCE [LARGE SCALE GENOMIC DNA]</scope>
    <source>
        <strain evidence="2 3">DSM 2179</strain>
    </source>
</reference>
<accession>A0A1H6Y3Z3</accession>
<name>A0A1H6Y3Z3_9FIRM</name>